<dbReference type="RefSeq" id="WP_024752201.1">
    <property type="nucleotide sequence ID" value="NZ_CDNC01000010.1"/>
</dbReference>
<reference evidence="2" key="1">
    <citation type="submission" date="2015-01" db="EMBL/GenBank/DDBJ databases">
        <authorList>
            <person name="Manzoor Shahid"/>
            <person name="Zubair Saima"/>
        </authorList>
    </citation>
    <scope>NUCLEOTIDE SEQUENCE [LARGE SCALE GENOMIC DNA]</scope>
    <source>
        <strain evidence="2">V1</strain>
    </source>
</reference>
<protein>
    <submittedName>
        <fullName evidence="1">Uncharacterized protein</fullName>
    </submittedName>
</protein>
<evidence type="ECO:0000313" key="2">
    <source>
        <dbReference type="Proteomes" id="UP000042527"/>
    </source>
</evidence>
<dbReference type="AlphaFoldDB" id="A0A0B7GSD3"/>
<dbReference type="Proteomes" id="UP000042527">
    <property type="component" value="Unassembled WGS sequence"/>
</dbReference>
<proteinExistence type="predicted"/>
<dbReference type="OrthoDB" id="371135at2"/>
<dbReference type="EMBL" id="CDNC01000010">
    <property type="protein sequence ID" value="CEM61383.1"/>
    <property type="molecule type" value="Genomic_DNA"/>
</dbReference>
<gene>
    <name evidence="1" type="ORF">TPHV1_180048</name>
</gene>
<accession>A0A0B7GSD3</accession>
<evidence type="ECO:0000313" key="1">
    <source>
        <dbReference type="EMBL" id="CEM61383.1"/>
    </source>
</evidence>
<keyword evidence="2" id="KW-1185">Reference proteome</keyword>
<name>A0A0B7GSD3_TREPH</name>
<dbReference type="GeneID" id="57753958"/>
<organism evidence="1 2">
    <name type="scientific">Treponema phagedenis</name>
    <dbReference type="NCBI Taxonomy" id="162"/>
    <lineage>
        <taxon>Bacteria</taxon>
        <taxon>Pseudomonadati</taxon>
        <taxon>Spirochaetota</taxon>
        <taxon>Spirochaetia</taxon>
        <taxon>Spirochaetales</taxon>
        <taxon>Treponemataceae</taxon>
        <taxon>Treponema</taxon>
    </lineage>
</organism>
<sequence length="175" mass="19347">MKKRMLIIIASLFLFCSTAFAKIGIGPELGFSGTYYYSGYIGLSLKLEKPNLVFTVMGGGGYWGGTLGLAVDYWFLNNKIQDLEKGATFNWYIGVGGKGAVNFFNYYGAATSAGGLILARMPVGFNFFVSQQKIEPYIQLALGLGVGFYPKYKYGRTSAYFAWEIPLSIGCRFWI</sequence>